<dbReference type="PROSITE" id="PS00615">
    <property type="entry name" value="C_TYPE_LECTIN_1"/>
    <property type="match status" value="1"/>
</dbReference>
<name>A0ABD1D106_CULPP</name>
<dbReference type="CDD" id="cd00037">
    <property type="entry name" value="CLECT"/>
    <property type="match status" value="1"/>
</dbReference>
<keyword evidence="2" id="KW-0812">Transmembrane</keyword>
<dbReference type="SUPFAM" id="SSF56436">
    <property type="entry name" value="C-type lectin-like"/>
    <property type="match status" value="1"/>
</dbReference>
<dbReference type="PANTHER" id="PTHR22803">
    <property type="entry name" value="MANNOSE, PHOSPHOLIPASE, LECTIN RECEPTOR RELATED"/>
    <property type="match status" value="1"/>
</dbReference>
<organism evidence="4 5">
    <name type="scientific">Culex pipiens pipiens</name>
    <name type="common">Northern house mosquito</name>
    <dbReference type="NCBI Taxonomy" id="38569"/>
    <lineage>
        <taxon>Eukaryota</taxon>
        <taxon>Metazoa</taxon>
        <taxon>Ecdysozoa</taxon>
        <taxon>Arthropoda</taxon>
        <taxon>Hexapoda</taxon>
        <taxon>Insecta</taxon>
        <taxon>Pterygota</taxon>
        <taxon>Neoptera</taxon>
        <taxon>Endopterygota</taxon>
        <taxon>Diptera</taxon>
        <taxon>Nematocera</taxon>
        <taxon>Culicoidea</taxon>
        <taxon>Culicidae</taxon>
        <taxon>Culicinae</taxon>
        <taxon>Culicini</taxon>
        <taxon>Culex</taxon>
        <taxon>Culex</taxon>
    </lineage>
</organism>
<dbReference type="AlphaFoldDB" id="A0ABD1D106"/>
<sequence>MDNASDYGSEDSSTMFSRTVIGLVSFAVLCSLSGVQSDRPRYILQNTKVTYFEALRKCNDLGLQLASVNNALDNTMLAATIGTQTGPWWVAGTDLGDEMKWMWITSKNPFGYTNWAPGQPENADTNENCLIVGFPVGQGETRWKDEPCGTKYKFICEDLSEKRQNRAG</sequence>
<dbReference type="Pfam" id="PF00059">
    <property type="entry name" value="Lectin_C"/>
    <property type="match status" value="1"/>
</dbReference>
<keyword evidence="5" id="KW-1185">Reference proteome</keyword>
<dbReference type="Gene3D" id="3.10.100.10">
    <property type="entry name" value="Mannose-Binding Protein A, subunit A"/>
    <property type="match status" value="1"/>
</dbReference>
<dbReference type="Proteomes" id="UP001562425">
    <property type="component" value="Unassembled WGS sequence"/>
</dbReference>
<feature type="domain" description="C-type lectin" evidence="3">
    <location>
        <begin position="42"/>
        <end position="157"/>
    </location>
</feature>
<gene>
    <name evidence="4" type="ORF">pipiens_012783</name>
</gene>
<accession>A0ABD1D106</accession>
<evidence type="ECO:0000313" key="4">
    <source>
        <dbReference type="EMBL" id="KAL1386819.1"/>
    </source>
</evidence>
<comment type="caution">
    <text evidence="4">The sequence shown here is derived from an EMBL/GenBank/DDBJ whole genome shotgun (WGS) entry which is preliminary data.</text>
</comment>
<dbReference type="EMBL" id="JBEHCU010008191">
    <property type="protein sequence ID" value="KAL1386819.1"/>
    <property type="molecule type" value="Genomic_DNA"/>
</dbReference>
<evidence type="ECO:0000256" key="2">
    <source>
        <dbReference type="SAM" id="Phobius"/>
    </source>
</evidence>
<dbReference type="PROSITE" id="PS50041">
    <property type="entry name" value="C_TYPE_LECTIN_2"/>
    <property type="match status" value="1"/>
</dbReference>
<dbReference type="InterPro" id="IPR001304">
    <property type="entry name" value="C-type_lectin-like"/>
</dbReference>
<reference evidence="4 5" key="1">
    <citation type="submission" date="2024-05" db="EMBL/GenBank/DDBJ databases">
        <title>Culex pipiens pipiens assembly and annotation.</title>
        <authorList>
            <person name="Alout H."/>
            <person name="Durand T."/>
        </authorList>
    </citation>
    <scope>NUCLEOTIDE SEQUENCE [LARGE SCALE GENOMIC DNA]</scope>
    <source>
        <strain evidence="4">HA-2024</strain>
        <tissue evidence="4">Whole body</tissue>
    </source>
</reference>
<keyword evidence="2" id="KW-0472">Membrane</keyword>
<dbReference type="SMART" id="SM00034">
    <property type="entry name" value="CLECT"/>
    <property type="match status" value="1"/>
</dbReference>
<dbReference type="InterPro" id="IPR050111">
    <property type="entry name" value="C-type_lectin/snaclec_domain"/>
</dbReference>
<protein>
    <recommendedName>
        <fullName evidence="3">C-type lectin domain-containing protein</fullName>
    </recommendedName>
</protein>
<keyword evidence="2" id="KW-1133">Transmembrane helix</keyword>
<dbReference type="InterPro" id="IPR016187">
    <property type="entry name" value="CTDL_fold"/>
</dbReference>
<evidence type="ECO:0000313" key="5">
    <source>
        <dbReference type="Proteomes" id="UP001562425"/>
    </source>
</evidence>
<keyword evidence="1" id="KW-1015">Disulfide bond</keyword>
<dbReference type="InterPro" id="IPR018378">
    <property type="entry name" value="C-type_lectin_CS"/>
</dbReference>
<dbReference type="InterPro" id="IPR016186">
    <property type="entry name" value="C-type_lectin-like/link_sf"/>
</dbReference>
<evidence type="ECO:0000256" key="1">
    <source>
        <dbReference type="ARBA" id="ARBA00023157"/>
    </source>
</evidence>
<evidence type="ECO:0000259" key="3">
    <source>
        <dbReference type="PROSITE" id="PS50041"/>
    </source>
</evidence>
<proteinExistence type="predicted"/>
<feature type="transmembrane region" description="Helical" evidence="2">
    <location>
        <begin position="15"/>
        <end position="35"/>
    </location>
</feature>